<name>A0A6N4TGC0_9FIRM</name>
<accession>A0A6N4TGC0</accession>
<evidence type="ECO:0000256" key="1">
    <source>
        <dbReference type="SAM" id="Coils"/>
    </source>
</evidence>
<keyword evidence="3" id="KW-1185">Reference proteome</keyword>
<reference evidence="3" key="1">
    <citation type="submission" date="2019-05" db="EMBL/GenBank/DDBJ databases">
        <title>Complete genome sequencing of Absiella argi strain JCM 30884.</title>
        <authorList>
            <person name="Sakamoto M."/>
            <person name="Murakami T."/>
            <person name="Mori H."/>
        </authorList>
    </citation>
    <scope>NUCLEOTIDE SEQUENCE [LARGE SCALE GENOMIC DNA]</scope>
    <source>
        <strain evidence="3">JCM 30884</strain>
    </source>
</reference>
<keyword evidence="1" id="KW-0175">Coiled coil</keyword>
<protein>
    <submittedName>
        <fullName evidence="2">Uncharacterized protein</fullName>
    </submittedName>
</protein>
<organism evidence="2 3">
    <name type="scientific">Amedibacterium intestinale</name>
    <dbReference type="NCBI Taxonomy" id="2583452"/>
    <lineage>
        <taxon>Bacteria</taxon>
        <taxon>Bacillati</taxon>
        <taxon>Bacillota</taxon>
        <taxon>Erysipelotrichia</taxon>
        <taxon>Erysipelotrichales</taxon>
        <taxon>Erysipelotrichaceae</taxon>
        <taxon>Amedibacterium</taxon>
    </lineage>
</organism>
<feature type="coiled-coil region" evidence="1">
    <location>
        <begin position="72"/>
        <end position="106"/>
    </location>
</feature>
<dbReference type="KEGG" id="aarg:Aargi30884_08510"/>
<dbReference type="Proteomes" id="UP000464754">
    <property type="component" value="Chromosome"/>
</dbReference>
<gene>
    <name evidence="2" type="ORF">Aargi30884_08510</name>
</gene>
<dbReference type="AlphaFoldDB" id="A0A6N4TGC0"/>
<dbReference type="RefSeq" id="WP_118361769.1">
    <property type="nucleotide sequence ID" value="NZ_AP019695.1"/>
</dbReference>
<evidence type="ECO:0000313" key="2">
    <source>
        <dbReference type="EMBL" id="BBK21948.1"/>
    </source>
</evidence>
<evidence type="ECO:0000313" key="3">
    <source>
        <dbReference type="Proteomes" id="UP000464754"/>
    </source>
</evidence>
<dbReference type="EMBL" id="AP019695">
    <property type="protein sequence ID" value="BBK21948.1"/>
    <property type="molecule type" value="Genomic_DNA"/>
</dbReference>
<sequence length="236" mass="27434">MAVVELHIPSNLFDSAKAENSFESVSERISKAFIKDILNELNVRRGDDKINEPDYMVNKKGYEVTFAVDSKIIQLLKGVKELDDSLQNIEEELIKAISEATERKANKNYSCISNLVIITISTMPTWYIIPNLSKECNLIKKYWDIIYKTRNNLFEKLYRQYIALNTFENIYIIQPTFDGKFALFNIKDFAINKNNFLTIVTSSNTRMFPTYKLIDAETPEEIKSLKIKIVNYKINK</sequence>
<proteinExistence type="predicted"/>